<dbReference type="STRING" id="470453.B0680_03025"/>
<evidence type="ECO:0000313" key="9">
    <source>
        <dbReference type="Proteomes" id="UP000189800"/>
    </source>
</evidence>
<dbReference type="SUPFAM" id="SSF53335">
    <property type="entry name" value="S-adenosyl-L-methionine-dependent methyltransferases"/>
    <property type="match status" value="1"/>
</dbReference>
<sequence length="215" mass="24484">MTSTITPSHQFRRVFHPKFLHAPKSVSICHDDRPLYLEIGAGKGKHAVLFATANPDKRLIAVERTSEKFSAFDKLSHANSLDNLTNIHADAIAFTVHFIHPNSLDGVFILYPNPEPHNKNQRWLNMPFFEFLLSRMKAGAAITLASNITEYIDEAVELLDTVWYLPYVKQTIAKSSARTHFEIKYLARDELCQEIIITKPDGYLTRFDDIPAMSL</sequence>
<evidence type="ECO:0000313" key="8">
    <source>
        <dbReference type="EMBL" id="OOS25158.1"/>
    </source>
</evidence>
<dbReference type="Gene3D" id="3.40.50.150">
    <property type="entry name" value="Vaccinia Virus protein VP39"/>
    <property type="match status" value="1"/>
</dbReference>
<keyword evidence="9" id="KW-1185">Reference proteome</keyword>
<dbReference type="PANTHER" id="PTHR23417:SF14">
    <property type="entry name" value="PENTACOTRIPEPTIDE-REPEAT REGION OF PRORP DOMAIN-CONTAINING PROTEIN"/>
    <property type="match status" value="1"/>
</dbReference>
<dbReference type="Proteomes" id="UP000189800">
    <property type="component" value="Unassembled WGS sequence"/>
</dbReference>
<dbReference type="CDD" id="cd02440">
    <property type="entry name" value="AdoMet_MTases"/>
    <property type="match status" value="1"/>
</dbReference>
<gene>
    <name evidence="8" type="ORF">B0680_03025</name>
</gene>
<keyword evidence="5 8" id="KW-0808">Transferase</keyword>
<dbReference type="GO" id="GO:0043527">
    <property type="term" value="C:tRNA methyltransferase complex"/>
    <property type="evidence" value="ECO:0007669"/>
    <property type="project" value="TreeGrafter"/>
</dbReference>
<dbReference type="Pfam" id="PF02390">
    <property type="entry name" value="Methyltransf_4"/>
    <property type="match status" value="1"/>
</dbReference>
<evidence type="ECO:0000256" key="7">
    <source>
        <dbReference type="ARBA" id="ARBA00022694"/>
    </source>
</evidence>
<name>A0A1T0CS02_9GAMM</name>
<dbReference type="EMBL" id="MUYU01000007">
    <property type="protein sequence ID" value="OOS25158.1"/>
    <property type="molecule type" value="Genomic_DNA"/>
</dbReference>
<dbReference type="AlphaFoldDB" id="A0A1T0CS02"/>
<keyword evidence="7" id="KW-0819">tRNA processing</keyword>
<organism evidence="8 9">
    <name type="scientific">Moraxella pluranimalium</name>
    <dbReference type="NCBI Taxonomy" id="470453"/>
    <lineage>
        <taxon>Bacteria</taxon>
        <taxon>Pseudomonadati</taxon>
        <taxon>Pseudomonadota</taxon>
        <taxon>Gammaproteobacteria</taxon>
        <taxon>Moraxellales</taxon>
        <taxon>Moraxellaceae</taxon>
        <taxon>Moraxella</taxon>
    </lineage>
</organism>
<evidence type="ECO:0000256" key="1">
    <source>
        <dbReference type="ARBA" id="ARBA00000142"/>
    </source>
</evidence>
<dbReference type="InterPro" id="IPR029063">
    <property type="entry name" value="SAM-dependent_MTases_sf"/>
</dbReference>
<reference evidence="8 9" key="1">
    <citation type="submission" date="2017-02" db="EMBL/GenBank/DDBJ databases">
        <title>Draft genome sequence of Moraxella pluranimalium CCUG 54913T type strain.</title>
        <authorList>
            <person name="Salva-Serra F."/>
            <person name="Engstrom-Jakobsson H."/>
            <person name="Thorell K."/>
            <person name="Jaen-Luchoro D."/>
            <person name="Gonzales-Siles L."/>
            <person name="Karlsson R."/>
            <person name="Yazdan S."/>
            <person name="Boulund F."/>
            <person name="Johnning A."/>
            <person name="Engstrand L."/>
            <person name="Kristiansson E."/>
            <person name="Moore E."/>
        </authorList>
    </citation>
    <scope>NUCLEOTIDE SEQUENCE [LARGE SCALE GENOMIC DNA]</scope>
    <source>
        <strain evidence="8 9">CCUG 54913</strain>
    </source>
</reference>
<comment type="caution">
    <text evidence="8">The sequence shown here is derived from an EMBL/GenBank/DDBJ whole genome shotgun (WGS) entry which is preliminary data.</text>
</comment>
<accession>A0A1T0CS02</accession>
<comment type="catalytic activity">
    <reaction evidence="1">
        <text>guanosine(46) in tRNA + S-adenosyl-L-methionine = N(7)-methylguanosine(46) in tRNA + S-adenosyl-L-homocysteine</text>
        <dbReference type="Rhea" id="RHEA:42708"/>
        <dbReference type="Rhea" id="RHEA-COMP:10188"/>
        <dbReference type="Rhea" id="RHEA-COMP:10189"/>
        <dbReference type="ChEBI" id="CHEBI:57856"/>
        <dbReference type="ChEBI" id="CHEBI:59789"/>
        <dbReference type="ChEBI" id="CHEBI:74269"/>
        <dbReference type="ChEBI" id="CHEBI:74480"/>
        <dbReference type="EC" id="2.1.1.33"/>
    </reaction>
</comment>
<evidence type="ECO:0000256" key="5">
    <source>
        <dbReference type="ARBA" id="ARBA00022679"/>
    </source>
</evidence>
<dbReference type="EC" id="2.1.1.33" evidence="3"/>
<dbReference type="GO" id="GO:0008176">
    <property type="term" value="F:tRNA (guanine(46)-N7)-methyltransferase activity"/>
    <property type="evidence" value="ECO:0007669"/>
    <property type="project" value="UniProtKB-EC"/>
</dbReference>
<dbReference type="PROSITE" id="PS51625">
    <property type="entry name" value="SAM_MT_TRMB"/>
    <property type="match status" value="1"/>
</dbReference>
<dbReference type="PANTHER" id="PTHR23417">
    <property type="entry name" value="3-DEOXY-D-MANNO-OCTULOSONIC-ACID TRANSFERASE/TRNA GUANINE-N 7 - -METHYLTRANSFERASE"/>
    <property type="match status" value="1"/>
</dbReference>
<evidence type="ECO:0000256" key="2">
    <source>
        <dbReference type="ARBA" id="ARBA00003015"/>
    </source>
</evidence>
<dbReference type="InterPro" id="IPR003358">
    <property type="entry name" value="tRNA_(Gua-N-7)_MeTrfase_Trmb"/>
</dbReference>
<protein>
    <recommendedName>
        <fullName evidence="3">tRNA (guanine(46)-N(7))-methyltransferase</fullName>
        <ecNumber evidence="3">2.1.1.33</ecNumber>
    </recommendedName>
</protein>
<keyword evidence="4 8" id="KW-0489">Methyltransferase</keyword>
<evidence type="ECO:0000256" key="6">
    <source>
        <dbReference type="ARBA" id="ARBA00022691"/>
    </source>
</evidence>
<proteinExistence type="predicted"/>
<keyword evidence="6" id="KW-0949">S-adenosyl-L-methionine</keyword>
<comment type="function">
    <text evidence="2">Catalyzes the formation of N(7)-methylguanine at position 46 (m7G46) in tRNA.</text>
</comment>
<dbReference type="OrthoDB" id="9809889at2"/>
<evidence type="ECO:0000256" key="4">
    <source>
        <dbReference type="ARBA" id="ARBA00022603"/>
    </source>
</evidence>
<dbReference type="RefSeq" id="WP_078253645.1">
    <property type="nucleotide sequence ID" value="NZ_MUYU01000007.1"/>
</dbReference>
<evidence type="ECO:0000256" key="3">
    <source>
        <dbReference type="ARBA" id="ARBA00011977"/>
    </source>
</evidence>